<comment type="caution">
    <text evidence="1">The sequence shown here is derived from an EMBL/GenBank/DDBJ whole genome shotgun (WGS) entry which is preliminary data.</text>
</comment>
<dbReference type="Pfam" id="PF10747">
    <property type="entry name" value="SirA"/>
    <property type="match status" value="1"/>
</dbReference>
<evidence type="ECO:0000313" key="2">
    <source>
        <dbReference type="Proteomes" id="UP000675284"/>
    </source>
</evidence>
<name>A0A941DZG3_9BACI</name>
<dbReference type="Proteomes" id="UP000675284">
    <property type="component" value="Unassembled WGS sequence"/>
</dbReference>
<dbReference type="InterPro" id="IPR019683">
    <property type="entry name" value="SirA"/>
</dbReference>
<sequence>MYTYSIYWIKEEVANHYFHKSGVLYRFLKDYQMNSDRKDLAMQFNYITYPFSYSEIINHLTNYRHLRILEQNEEKGLKIYSRDAFISLHINENQLKFRCKSLQDAEELLFPVLRQMQRLLFVIGDNIQNFGWLAPILTHSKNQEEQVLYSFL</sequence>
<protein>
    <submittedName>
        <fullName evidence="1">Sporulation inhibitor of replication protein SirA</fullName>
    </submittedName>
</protein>
<dbReference type="AlphaFoldDB" id="A0A941DZG3"/>
<reference evidence="1" key="1">
    <citation type="submission" date="2021-04" db="EMBL/GenBank/DDBJ databases">
        <title>Isolation and polyphasic classification of algal microorganism.</title>
        <authorList>
            <person name="Wang S."/>
        </authorList>
    </citation>
    <scope>NUCLEOTIDE SEQUENCE</scope>
    <source>
        <strain evidence="1">720a</strain>
    </source>
</reference>
<evidence type="ECO:0000313" key="1">
    <source>
        <dbReference type="EMBL" id="MBR7796178.1"/>
    </source>
</evidence>
<gene>
    <name evidence="1" type="primary">sirA</name>
    <name evidence="1" type="ORF">KCX74_08995</name>
</gene>
<dbReference type="RefSeq" id="WP_026683151.1">
    <property type="nucleotide sequence ID" value="NZ_BAAACY010000017.1"/>
</dbReference>
<proteinExistence type="predicted"/>
<organism evidence="1 2">
    <name type="scientific">Virgibacillus salarius</name>
    <dbReference type="NCBI Taxonomy" id="447199"/>
    <lineage>
        <taxon>Bacteria</taxon>
        <taxon>Bacillati</taxon>
        <taxon>Bacillota</taxon>
        <taxon>Bacilli</taxon>
        <taxon>Bacillales</taxon>
        <taxon>Bacillaceae</taxon>
        <taxon>Virgibacillus</taxon>
    </lineage>
</organism>
<dbReference type="InterPro" id="IPR038449">
    <property type="entry name" value="SirA_sf"/>
</dbReference>
<accession>A0A941DZG3</accession>
<dbReference type="Gene3D" id="3.30.310.250">
    <property type="entry name" value="Sporulation inhibitor of replication protein SirA"/>
    <property type="match status" value="1"/>
</dbReference>
<dbReference type="EMBL" id="JAGSOT010000022">
    <property type="protein sequence ID" value="MBR7796178.1"/>
    <property type="molecule type" value="Genomic_DNA"/>
</dbReference>
<keyword evidence="2" id="KW-1185">Reference proteome</keyword>